<comment type="caution">
    <text evidence="2">The sequence shown here is derived from an EMBL/GenBank/DDBJ whole genome shotgun (WGS) entry which is preliminary data.</text>
</comment>
<dbReference type="KEGG" id="cwa:CwatDRAFT_2356"/>
<evidence type="ECO:0000313" key="2">
    <source>
        <dbReference type="EMBL" id="EAM49221.1"/>
    </source>
</evidence>
<dbReference type="Pfam" id="PF01584">
    <property type="entry name" value="CheW"/>
    <property type="match status" value="1"/>
</dbReference>
<dbReference type="PANTHER" id="PTHR22617:SF23">
    <property type="entry name" value="CHEMOTAXIS PROTEIN CHEW"/>
    <property type="match status" value="1"/>
</dbReference>
<dbReference type="InterPro" id="IPR039315">
    <property type="entry name" value="CheW"/>
</dbReference>
<organism evidence="2 3">
    <name type="scientific">Crocosphaera watsonii WH 8501</name>
    <dbReference type="NCBI Taxonomy" id="165597"/>
    <lineage>
        <taxon>Bacteria</taxon>
        <taxon>Bacillati</taxon>
        <taxon>Cyanobacteriota</taxon>
        <taxon>Cyanophyceae</taxon>
        <taxon>Oscillatoriophycideae</taxon>
        <taxon>Chroococcales</taxon>
        <taxon>Aphanothecaceae</taxon>
        <taxon>Crocosphaera</taxon>
    </lineage>
</organism>
<dbReference type="Proteomes" id="UP000003922">
    <property type="component" value="Unassembled WGS sequence"/>
</dbReference>
<dbReference type="SMART" id="SM00260">
    <property type="entry name" value="CheW"/>
    <property type="match status" value="1"/>
</dbReference>
<feature type="domain" description="CheW-like" evidence="1">
    <location>
        <begin position="23"/>
        <end position="172"/>
    </location>
</feature>
<reference evidence="2" key="1">
    <citation type="submission" date="2004-02" db="EMBL/GenBank/DDBJ databases">
        <authorList>
            <consortium name="DOE Joint Genome Institute"/>
        </authorList>
    </citation>
    <scope>NUCLEOTIDE SEQUENCE [LARGE SCALE GENOMIC DNA]</scope>
    <source>
        <strain evidence="2">WH 8501</strain>
    </source>
</reference>
<dbReference type="Gene3D" id="2.40.50.180">
    <property type="entry name" value="CheA-289, Domain 4"/>
    <property type="match status" value="1"/>
</dbReference>
<dbReference type="RefSeq" id="WP_007307040.1">
    <property type="nucleotide sequence ID" value="NZ_AADV02000083.1"/>
</dbReference>
<evidence type="ECO:0000313" key="3">
    <source>
        <dbReference type="Proteomes" id="UP000003922"/>
    </source>
</evidence>
<dbReference type="OrthoDB" id="425983at2"/>
<dbReference type="PROSITE" id="PS50851">
    <property type="entry name" value="CHEW"/>
    <property type="match status" value="1"/>
</dbReference>
<dbReference type="PANTHER" id="PTHR22617">
    <property type="entry name" value="CHEMOTAXIS SENSOR HISTIDINE KINASE-RELATED"/>
    <property type="match status" value="1"/>
</dbReference>
<sequence>MVQVAETVSIFDINHQSSQPEEGEKFLRFPLNSTTDGLIPLGELQEVCPLAVPTILPVPEVPRFLLGIINWRGKATWIVDLGSLWGAPHWCQREPIAEAGMALLLPWKEETIGLLIEEIKTVEIFNPQQCLPIGEGMFSQEFSALAQGYFLNPQGKTWFVLDINSIMQTIDSFLINKD</sequence>
<dbReference type="GO" id="GO:0007165">
    <property type="term" value="P:signal transduction"/>
    <property type="evidence" value="ECO:0007669"/>
    <property type="project" value="InterPro"/>
</dbReference>
<dbReference type="GO" id="GO:0005829">
    <property type="term" value="C:cytosol"/>
    <property type="evidence" value="ECO:0007669"/>
    <property type="project" value="TreeGrafter"/>
</dbReference>
<proteinExistence type="predicted"/>
<name>Q4BZ90_CROWT</name>
<dbReference type="InterPro" id="IPR036061">
    <property type="entry name" value="CheW-like_dom_sf"/>
</dbReference>
<dbReference type="EMBL" id="AADV02000083">
    <property type="protein sequence ID" value="EAM49221.1"/>
    <property type="molecule type" value="Genomic_DNA"/>
</dbReference>
<reference evidence="2" key="3">
    <citation type="submission" date="2016-12" db="EMBL/GenBank/DDBJ databases">
        <title>Annotation of the draft genome assembly of Crocosphaera watsonii WH 8501.</title>
        <authorList>
            <consortium name="US DOE Joint Genome Institute (JGI-ORNL)"/>
            <person name="Larimer F."/>
            <person name="Land M."/>
        </authorList>
    </citation>
    <scope>NUCLEOTIDE SEQUENCE</scope>
    <source>
        <strain evidence="2">WH 8501</strain>
    </source>
</reference>
<dbReference type="AlphaFoldDB" id="Q4BZ90"/>
<dbReference type="SUPFAM" id="SSF50341">
    <property type="entry name" value="CheW-like"/>
    <property type="match status" value="1"/>
</dbReference>
<keyword evidence="3" id="KW-1185">Reference proteome</keyword>
<dbReference type="GO" id="GO:0006935">
    <property type="term" value="P:chemotaxis"/>
    <property type="evidence" value="ECO:0007669"/>
    <property type="project" value="InterPro"/>
</dbReference>
<accession>Q4BZ90</accession>
<gene>
    <name evidence="2" type="ORF">CwatDRAFT_2356</name>
</gene>
<protein>
    <submittedName>
        <fullName evidence="2">CheW-like protein</fullName>
    </submittedName>
</protein>
<evidence type="ECO:0000259" key="1">
    <source>
        <dbReference type="PROSITE" id="PS50851"/>
    </source>
</evidence>
<dbReference type="InterPro" id="IPR002545">
    <property type="entry name" value="CheW-lke_dom"/>
</dbReference>
<reference evidence="2" key="2">
    <citation type="submission" date="2005-06" db="EMBL/GenBank/DDBJ databases">
        <title>Sequencing of the draft genome and assembly of Crocosphaera watsonii WH 8501.</title>
        <authorList>
            <consortium name="US DOE Joint Genome Institute (JGI-PGF)"/>
            <person name="Copeland A."/>
            <person name="Lucas S."/>
            <person name="Lapidus A."/>
            <person name="Barry K."/>
            <person name="Detter C."/>
            <person name="Glavina T."/>
            <person name="Hammon N."/>
            <person name="Israni S."/>
            <person name="Pitluck S."/>
            <person name="Richardson P."/>
        </authorList>
    </citation>
    <scope>NUCLEOTIDE SEQUENCE [LARGE SCALE GENOMIC DNA]</scope>
    <source>
        <strain evidence="2">WH 8501</strain>
    </source>
</reference>